<dbReference type="PANTHER" id="PTHR42252:SF1">
    <property type="entry name" value="DUF434 DOMAIN-CONTAINING PROTEIN"/>
    <property type="match status" value="1"/>
</dbReference>
<feature type="domain" description="DUF5616" evidence="2">
    <location>
        <begin position="84"/>
        <end position="220"/>
    </location>
</feature>
<dbReference type="RefSeq" id="WP_055268021.1">
    <property type="nucleotide sequence ID" value="NZ_CABIXQ010000027.1"/>
</dbReference>
<protein>
    <submittedName>
        <fullName evidence="3">Protein of uncharacterized function (DUF434)</fullName>
    </submittedName>
</protein>
<sequence>MSKISKRGFDLNDKRWFSEKEIIRLRKAHEEIKWLLDRDYKLESIINFVGSRYQFSTRQRDALKRATCSSANELLRKSKEISINDIKGQSLNIDGFNLIINLEVALSGGTLITGDDGLVRDLAGLRGTYKLIDKTDIALDYIFNFLNSIDIESINIYLDSPVSNSGNLKIKIFEYAEKYNLNTSVELVNNADVILEKLNNVVTSDATILDKCISHFNLSKTIIDKYIQDANIISLI</sequence>
<reference evidence="3 4" key="1">
    <citation type="submission" date="2015-09" db="EMBL/GenBank/DDBJ databases">
        <authorList>
            <consortium name="Pathogen Informatics"/>
        </authorList>
    </citation>
    <scope>NUCLEOTIDE SEQUENCE [LARGE SCALE GENOMIC DNA]</scope>
    <source>
        <strain evidence="3 4">2789STDY5834856</strain>
    </source>
</reference>
<name>A0A174KT09_9CLOT</name>
<evidence type="ECO:0000259" key="2">
    <source>
        <dbReference type="Pfam" id="PF18481"/>
    </source>
</evidence>
<accession>A0A174KT09</accession>
<proteinExistence type="predicted"/>
<dbReference type="Pfam" id="PF18481">
    <property type="entry name" value="DUF5616"/>
    <property type="match status" value="1"/>
</dbReference>
<evidence type="ECO:0000313" key="3">
    <source>
        <dbReference type="EMBL" id="CUP12309.1"/>
    </source>
</evidence>
<evidence type="ECO:0000259" key="1">
    <source>
        <dbReference type="Pfam" id="PF04256"/>
    </source>
</evidence>
<dbReference type="Proteomes" id="UP000095594">
    <property type="component" value="Unassembled WGS sequence"/>
</dbReference>
<dbReference type="InterPro" id="IPR007368">
    <property type="entry name" value="DUF434"/>
</dbReference>
<dbReference type="InterPro" id="IPR041652">
    <property type="entry name" value="DUF5616"/>
</dbReference>
<dbReference type="Pfam" id="PF04256">
    <property type="entry name" value="DUF434"/>
    <property type="match status" value="1"/>
</dbReference>
<dbReference type="AlphaFoldDB" id="A0A174KT09"/>
<dbReference type="PANTHER" id="PTHR42252">
    <property type="entry name" value="DUF5616 DOMAIN-CONTAINING PROTEIN"/>
    <property type="match status" value="1"/>
</dbReference>
<gene>
    <name evidence="3" type="ORF">ERS852471_03038</name>
</gene>
<organism evidence="3 4">
    <name type="scientific">Clostridium disporicum</name>
    <dbReference type="NCBI Taxonomy" id="84024"/>
    <lineage>
        <taxon>Bacteria</taxon>
        <taxon>Bacillati</taxon>
        <taxon>Bacillota</taxon>
        <taxon>Clostridia</taxon>
        <taxon>Eubacteriales</taxon>
        <taxon>Clostridiaceae</taxon>
        <taxon>Clostridium</taxon>
    </lineage>
</organism>
<feature type="domain" description="DUF434" evidence="1">
    <location>
        <begin position="24"/>
        <end position="79"/>
    </location>
</feature>
<evidence type="ECO:0000313" key="4">
    <source>
        <dbReference type="Proteomes" id="UP000095594"/>
    </source>
</evidence>
<dbReference type="EMBL" id="CYZX01000027">
    <property type="protein sequence ID" value="CUP12309.1"/>
    <property type="molecule type" value="Genomic_DNA"/>
</dbReference>